<protein>
    <submittedName>
        <fullName evidence="1">Uncharacterized protein</fullName>
    </submittedName>
</protein>
<sequence>MKLFKSWEEIEIAPIFLKQTKQFGVINLYDDLKRPLSSGWIMIHNEKNMLRLESLGTIAKIQNELNAIKFYLEYLFESELRKESHAILKVENNTLVIFTDEELRFKILLQLTKPNANECKYTIEEFMSFPGYWALENFEYEREPFDLKFQYSTSGYRIILREDQHIWRQYGCIQPMNSAMTSWTHEILKKLKIPSTEIDPCTFNIDSINDFLDLTNIFRERTSSF</sequence>
<dbReference type="OrthoDB" id="9841072at2"/>
<dbReference type="AlphaFoldDB" id="A0A4V3JQH8"/>
<gene>
    <name evidence="1" type="ORF">EHQ58_18165</name>
</gene>
<dbReference type="EMBL" id="RQGD01000047">
    <property type="protein sequence ID" value="TGL55854.1"/>
    <property type="molecule type" value="Genomic_DNA"/>
</dbReference>
<dbReference type="Proteomes" id="UP000297693">
    <property type="component" value="Unassembled WGS sequence"/>
</dbReference>
<proteinExistence type="predicted"/>
<evidence type="ECO:0000313" key="1">
    <source>
        <dbReference type="EMBL" id="TGL55854.1"/>
    </source>
</evidence>
<dbReference type="RefSeq" id="WP_135625493.1">
    <property type="nucleotide sequence ID" value="NZ_RQGD01000047.1"/>
</dbReference>
<comment type="caution">
    <text evidence="1">The sequence shown here is derived from an EMBL/GenBank/DDBJ whole genome shotgun (WGS) entry which is preliminary data.</text>
</comment>
<keyword evidence="2" id="KW-1185">Reference proteome</keyword>
<name>A0A4V3JQH8_9LEPT</name>
<reference evidence="1" key="1">
    <citation type="journal article" date="2019" name="PLoS Negl. Trop. Dis.">
        <title>Revisiting the worldwide diversity of Leptospira species in the environment.</title>
        <authorList>
            <person name="Vincent A.T."/>
            <person name="Schiettekatte O."/>
            <person name="Bourhy P."/>
            <person name="Veyrier F.J."/>
            <person name="Picardeau M."/>
        </authorList>
    </citation>
    <scope>NUCLEOTIDE SEQUENCE [LARGE SCALE GENOMIC DNA]</scope>
    <source>
        <strain evidence="1">201702476</strain>
    </source>
</reference>
<accession>A0A4V3JQH8</accession>
<evidence type="ECO:0000313" key="2">
    <source>
        <dbReference type="Proteomes" id="UP000297693"/>
    </source>
</evidence>
<organism evidence="1 2">
    <name type="scientific">Leptospira ognonensis</name>
    <dbReference type="NCBI Taxonomy" id="2484945"/>
    <lineage>
        <taxon>Bacteria</taxon>
        <taxon>Pseudomonadati</taxon>
        <taxon>Spirochaetota</taxon>
        <taxon>Spirochaetia</taxon>
        <taxon>Leptospirales</taxon>
        <taxon>Leptospiraceae</taxon>
        <taxon>Leptospira</taxon>
    </lineage>
</organism>